<dbReference type="AlphaFoldDB" id="A0AA86SCV2"/>
<keyword evidence="1" id="KW-0812">Transmembrane</keyword>
<dbReference type="Proteomes" id="UP001189624">
    <property type="component" value="Chromosome 3"/>
</dbReference>
<organism evidence="2 3">
    <name type="scientific">Sphenostylis stenocarpa</name>
    <dbReference type="NCBI Taxonomy" id="92480"/>
    <lineage>
        <taxon>Eukaryota</taxon>
        <taxon>Viridiplantae</taxon>
        <taxon>Streptophyta</taxon>
        <taxon>Embryophyta</taxon>
        <taxon>Tracheophyta</taxon>
        <taxon>Spermatophyta</taxon>
        <taxon>Magnoliopsida</taxon>
        <taxon>eudicotyledons</taxon>
        <taxon>Gunneridae</taxon>
        <taxon>Pentapetalae</taxon>
        <taxon>rosids</taxon>
        <taxon>fabids</taxon>
        <taxon>Fabales</taxon>
        <taxon>Fabaceae</taxon>
        <taxon>Papilionoideae</taxon>
        <taxon>50 kb inversion clade</taxon>
        <taxon>NPAAA clade</taxon>
        <taxon>indigoferoid/millettioid clade</taxon>
        <taxon>Phaseoleae</taxon>
        <taxon>Sphenostylis</taxon>
    </lineage>
</organism>
<evidence type="ECO:0000256" key="1">
    <source>
        <dbReference type="SAM" id="Phobius"/>
    </source>
</evidence>
<accession>A0AA86SCV2</accession>
<protein>
    <submittedName>
        <fullName evidence="2">Uncharacterized protein</fullName>
    </submittedName>
</protein>
<reference evidence="2" key="1">
    <citation type="submission" date="2023-10" db="EMBL/GenBank/DDBJ databases">
        <authorList>
            <person name="Domelevo Entfellner J.-B."/>
        </authorList>
    </citation>
    <scope>NUCLEOTIDE SEQUENCE</scope>
</reference>
<proteinExistence type="predicted"/>
<evidence type="ECO:0000313" key="2">
    <source>
        <dbReference type="EMBL" id="CAJ1942821.1"/>
    </source>
</evidence>
<dbReference type="EMBL" id="OY731400">
    <property type="protein sequence ID" value="CAJ1942821.1"/>
    <property type="molecule type" value="Genomic_DNA"/>
</dbReference>
<sequence>MGYKAAESTQKRLKWVGILLAFPFYWAMNVGVEPFYTHKHQFHKKCQLNS</sequence>
<keyword evidence="3" id="KW-1185">Reference proteome</keyword>
<gene>
    <name evidence="2" type="ORF">AYBTSS11_LOCUS11037</name>
</gene>
<keyword evidence="1" id="KW-1133">Transmembrane helix</keyword>
<name>A0AA86SCV2_9FABA</name>
<evidence type="ECO:0000313" key="3">
    <source>
        <dbReference type="Proteomes" id="UP001189624"/>
    </source>
</evidence>
<feature type="transmembrane region" description="Helical" evidence="1">
    <location>
        <begin position="12"/>
        <end position="28"/>
    </location>
</feature>
<keyword evidence="1" id="KW-0472">Membrane</keyword>
<dbReference type="Gramene" id="rna-AYBTSS11_LOCUS11037">
    <property type="protein sequence ID" value="CAJ1942821.1"/>
    <property type="gene ID" value="gene-AYBTSS11_LOCUS11037"/>
</dbReference>